<protein>
    <submittedName>
        <fullName evidence="1">DUF1015 domain-containing protein</fullName>
    </submittedName>
</protein>
<organism evidence="1 2">
    <name type="scientific">Gallibacter intestinalis</name>
    <dbReference type="NCBI Taxonomy" id="2779356"/>
    <lineage>
        <taxon>Bacteria</taxon>
        <taxon>Bacillati</taxon>
        <taxon>Bacillota</taxon>
        <taxon>Clostridia</taxon>
        <taxon>Eubacteriales</taxon>
        <taxon>Eubacteriaceae</taxon>
        <taxon>Gallibacter</taxon>
    </lineage>
</organism>
<dbReference type="PIRSF" id="PIRSF033563">
    <property type="entry name" value="UCP033563"/>
    <property type="match status" value="1"/>
</dbReference>
<proteinExistence type="predicted"/>
<dbReference type="PANTHER" id="PTHR36454">
    <property type="entry name" value="LMO2823 PROTEIN"/>
    <property type="match status" value="1"/>
</dbReference>
<gene>
    <name evidence="1" type="ORF">INF20_02445</name>
</gene>
<comment type="caution">
    <text evidence="1">The sequence shown here is derived from an EMBL/GenBank/DDBJ whole genome shotgun (WGS) entry which is preliminary data.</text>
</comment>
<dbReference type="PANTHER" id="PTHR36454:SF1">
    <property type="entry name" value="DUF1015 DOMAIN-CONTAINING PROTEIN"/>
    <property type="match status" value="1"/>
</dbReference>
<dbReference type="EMBL" id="JADCKA010000002">
    <property type="protein sequence ID" value="MBE5035138.1"/>
    <property type="molecule type" value="Genomic_DNA"/>
</dbReference>
<keyword evidence="2" id="KW-1185">Reference proteome</keyword>
<accession>A0ABR9QW80</accession>
<dbReference type="RefSeq" id="WP_226384802.1">
    <property type="nucleotide sequence ID" value="NZ_JADCKA010000002.1"/>
</dbReference>
<dbReference type="Pfam" id="PF06245">
    <property type="entry name" value="DUF1015"/>
    <property type="match status" value="1"/>
</dbReference>
<evidence type="ECO:0000313" key="1">
    <source>
        <dbReference type="EMBL" id="MBE5035138.1"/>
    </source>
</evidence>
<evidence type="ECO:0000313" key="2">
    <source>
        <dbReference type="Proteomes" id="UP001516588"/>
    </source>
</evidence>
<dbReference type="Proteomes" id="UP001516588">
    <property type="component" value="Unassembled WGS sequence"/>
</dbReference>
<reference evidence="1 2" key="1">
    <citation type="submission" date="2020-10" db="EMBL/GenBank/DDBJ databases">
        <title>ChiBAC.</title>
        <authorList>
            <person name="Zenner C."/>
            <person name="Hitch T.C.A."/>
            <person name="Clavel T."/>
        </authorList>
    </citation>
    <scope>NUCLEOTIDE SEQUENCE [LARGE SCALE GENOMIC DNA]</scope>
    <source>
        <strain evidence="1 2">DSM 108706</strain>
    </source>
</reference>
<sequence length="413" mass="47018">MAQVRPFRAMRPSKGFEEKVIAKPYDVMDKSEASKMAEGNKYSFLHVTRSEIDLPKEDNPYADSVYEKAGENLKNLMRDGTYMIESKPMLYIYRQQVKDHVQTGIVGCVSIDDYEADVIKKHEFTRYDKEKDRERHFIACNADTEPVFITYRDNSQIRTLVEGFMSNNAPVYDIADFDGVSHMVWAVNDDNVINGICGFFEKVDSLYIADGHHRAASAYKVGQMMREKHPQYTGREEFNFFPAVIYPDKDLKVLDHNRVVRDLNGNTINEFLDKIKNAGFEVSEPVEEGAKPVRAGEISMFLDNLWYTIRITEGMVPEDLTESLDVSVLQEKLLRPILGIEDIRNDERIDFVGGAGGIQELEIKTKNGMSVAFCMYPVTVAKVMEVSDAGLTMPPKSTWFEPKPASGLFIHLL</sequence>
<name>A0ABR9QW80_9FIRM</name>
<dbReference type="InterPro" id="IPR008323">
    <property type="entry name" value="UCP033563"/>
</dbReference>